<evidence type="ECO:0000313" key="2">
    <source>
        <dbReference type="EMBL" id="MBJ3774997.1"/>
    </source>
</evidence>
<protein>
    <submittedName>
        <fullName evidence="2">Adenylate/guanylate cyclase domain-containing protein</fullName>
    </submittedName>
</protein>
<dbReference type="InterPro" id="IPR001054">
    <property type="entry name" value="A/G_cyclase"/>
</dbReference>
<accession>A0A934IMK7</accession>
<dbReference type="Proteomes" id="UP000609531">
    <property type="component" value="Unassembled WGS sequence"/>
</dbReference>
<reference evidence="2" key="1">
    <citation type="submission" date="2020-12" db="EMBL/GenBank/DDBJ databases">
        <title>Bacterial taxonomy.</title>
        <authorList>
            <person name="Pan X."/>
        </authorList>
    </citation>
    <scope>NUCLEOTIDE SEQUENCE</scope>
    <source>
        <strain evidence="2">B2012</strain>
    </source>
</reference>
<keyword evidence="3" id="KW-1185">Reference proteome</keyword>
<evidence type="ECO:0000259" key="1">
    <source>
        <dbReference type="PROSITE" id="PS50125"/>
    </source>
</evidence>
<name>A0A934IMK7_9HYPH</name>
<dbReference type="SUPFAM" id="SSF55073">
    <property type="entry name" value="Nucleotide cyclase"/>
    <property type="match status" value="1"/>
</dbReference>
<dbReference type="AlphaFoldDB" id="A0A934IMK7"/>
<proteinExistence type="predicted"/>
<sequence>MKANGAPIDVIRNWLLGDAITGELSTIVEGLGYRLLKYGVPVHRLTVNFGLINPSLLAAGLIWRPGRPIDFVRYDYANRDSGMYERSPFKLAEKEGRRISIDVAATPDDAFGVIPELKAEGLCHYAVFPLRNSVGTNMYLTIATRDAADFTPAQYDLLDALSPAIVAMLEIKTLRFTLRDVLGAYVGRAAAREIVQGTVHRGQVTAMRAAILVADLRRFTQLSTELPPEATADLINRYYDMVVPAIEAGGGEVLKFIGDAVLAVFPVNGNNDATATLAALDAARAALAANDGPFEVNGRELAITFGIALHIGEAVYGNVGSGNRLDFTVIGRDVNIAARIGTLCSRLGRNFLVSAAVADIARAHGQPMTDAGAHAVRGLDRPLTVFVPGDGPLDPETDDGVSQGLVFVAPE</sequence>
<dbReference type="EMBL" id="JAEKJA010000003">
    <property type="protein sequence ID" value="MBJ3774997.1"/>
    <property type="molecule type" value="Genomic_DNA"/>
</dbReference>
<comment type="caution">
    <text evidence="2">The sequence shown here is derived from an EMBL/GenBank/DDBJ whole genome shotgun (WGS) entry which is preliminary data.</text>
</comment>
<dbReference type="CDD" id="cd07302">
    <property type="entry name" value="CHD"/>
    <property type="match status" value="1"/>
</dbReference>
<dbReference type="PANTHER" id="PTHR43081:SF11">
    <property type="entry name" value="BLR2264 PROTEIN"/>
    <property type="match status" value="1"/>
</dbReference>
<dbReference type="PROSITE" id="PS50125">
    <property type="entry name" value="GUANYLATE_CYCLASE_2"/>
    <property type="match status" value="1"/>
</dbReference>
<dbReference type="Gene3D" id="3.30.70.1230">
    <property type="entry name" value="Nucleotide cyclase"/>
    <property type="match status" value="1"/>
</dbReference>
<dbReference type="GO" id="GO:0035556">
    <property type="term" value="P:intracellular signal transduction"/>
    <property type="evidence" value="ECO:0007669"/>
    <property type="project" value="InterPro"/>
</dbReference>
<evidence type="ECO:0000313" key="3">
    <source>
        <dbReference type="Proteomes" id="UP000609531"/>
    </source>
</evidence>
<dbReference type="InterPro" id="IPR050697">
    <property type="entry name" value="Adenylyl/Guanylyl_Cyclase_3/4"/>
</dbReference>
<dbReference type="RefSeq" id="WP_198880894.1">
    <property type="nucleotide sequence ID" value="NZ_JAEKJA010000003.1"/>
</dbReference>
<gene>
    <name evidence="2" type="ORF">JCR33_04815</name>
</gene>
<feature type="domain" description="Guanylate cyclase" evidence="1">
    <location>
        <begin position="210"/>
        <end position="341"/>
    </location>
</feature>
<dbReference type="InterPro" id="IPR029787">
    <property type="entry name" value="Nucleotide_cyclase"/>
</dbReference>
<organism evidence="2 3">
    <name type="scientific">Acuticoccus mangrovi</name>
    <dbReference type="NCBI Taxonomy" id="2796142"/>
    <lineage>
        <taxon>Bacteria</taxon>
        <taxon>Pseudomonadati</taxon>
        <taxon>Pseudomonadota</taxon>
        <taxon>Alphaproteobacteria</taxon>
        <taxon>Hyphomicrobiales</taxon>
        <taxon>Amorphaceae</taxon>
        <taxon>Acuticoccus</taxon>
    </lineage>
</organism>
<dbReference type="GO" id="GO:0004016">
    <property type="term" value="F:adenylate cyclase activity"/>
    <property type="evidence" value="ECO:0007669"/>
    <property type="project" value="UniProtKB-ARBA"/>
</dbReference>
<dbReference type="Pfam" id="PF00211">
    <property type="entry name" value="Guanylate_cyc"/>
    <property type="match status" value="1"/>
</dbReference>
<dbReference type="SMART" id="SM00044">
    <property type="entry name" value="CYCc"/>
    <property type="match status" value="1"/>
</dbReference>
<dbReference type="PANTHER" id="PTHR43081">
    <property type="entry name" value="ADENYLATE CYCLASE, TERMINAL-DIFFERENTIATION SPECIFIC-RELATED"/>
    <property type="match status" value="1"/>
</dbReference>
<dbReference type="GO" id="GO:0006171">
    <property type="term" value="P:cAMP biosynthetic process"/>
    <property type="evidence" value="ECO:0007669"/>
    <property type="project" value="TreeGrafter"/>
</dbReference>